<reference evidence="2 3" key="1">
    <citation type="submission" date="2023-07" db="EMBL/GenBank/DDBJ databases">
        <title>Genomic Encyclopedia of Type Strains, Phase IV (KMG-IV): sequencing the most valuable type-strain genomes for metagenomic binning, comparative biology and taxonomic classification.</title>
        <authorList>
            <person name="Goeker M."/>
        </authorList>
    </citation>
    <scope>NUCLEOTIDE SEQUENCE [LARGE SCALE GENOMIC DNA]</scope>
    <source>
        <strain evidence="2 3">DSM 27848</strain>
    </source>
</reference>
<protein>
    <submittedName>
        <fullName evidence="2">Uncharacterized protein</fullName>
    </submittedName>
</protein>
<proteinExistence type="predicted"/>
<evidence type="ECO:0000313" key="2">
    <source>
        <dbReference type="EMBL" id="MDQ0345486.1"/>
    </source>
</evidence>
<keyword evidence="1" id="KW-0472">Membrane</keyword>
<dbReference type="EMBL" id="JAUSUO010000017">
    <property type="protein sequence ID" value="MDQ0345486.1"/>
    <property type="molecule type" value="Genomic_DNA"/>
</dbReference>
<keyword evidence="1" id="KW-1133">Transmembrane helix</keyword>
<comment type="caution">
    <text evidence="2">The sequence shown here is derived from an EMBL/GenBank/DDBJ whole genome shotgun (WGS) entry which is preliminary data.</text>
</comment>
<name>A0ABU0DAP8_9BACI</name>
<organism evidence="2 3">
    <name type="scientific">Lederbergia wuyishanensis</name>
    <dbReference type="NCBI Taxonomy" id="1347903"/>
    <lineage>
        <taxon>Bacteria</taxon>
        <taxon>Bacillati</taxon>
        <taxon>Bacillota</taxon>
        <taxon>Bacilli</taxon>
        <taxon>Bacillales</taxon>
        <taxon>Bacillaceae</taxon>
        <taxon>Lederbergia</taxon>
    </lineage>
</organism>
<keyword evidence="1" id="KW-0812">Transmembrane</keyword>
<evidence type="ECO:0000256" key="1">
    <source>
        <dbReference type="SAM" id="Phobius"/>
    </source>
</evidence>
<accession>A0ABU0DAP8</accession>
<gene>
    <name evidence="2" type="ORF">J2S14_004342</name>
</gene>
<feature type="transmembrane region" description="Helical" evidence="1">
    <location>
        <begin position="58"/>
        <end position="82"/>
    </location>
</feature>
<evidence type="ECO:0000313" key="3">
    <source>
        <dbReference type="Proteomes" id="UP001232343"/>
    </source>
</evidence>
<dbReference type="Proteomes" id="UP001232343">
    <property type="component" value="Unassembled WGS sequence"/>
</dbReference>
<keyword evidence="3" id="KW-1185">Reference proteome</keyword>
<sequence length="149" mass="16944">MPGNVLLLQGEAPYYHRRESLTSVFGLRIRMISESLRHPRSFDSHGHSPFRVSSLDSLIFLVLLILAYMVSVSFLLYLRYYLDTKKTSTKGMSLVAWQRPALARGSPLLPSARELTSVFGLRIRMTGESLRHPRSFDSHGHSPFRVSLP</sequence>